<comment type="caution">
    <text evidence="2">The sequence shown here is derived from an EMBL/GenBank/DDBJ whole genome shotgun (WGS) entry which is preliminary data.</text>
</comment>
<organism evidence="2 4">
    <name type="scientific">Ralstonia mannitolilytica</name>
    <dbReference type="NCBI Taxonomy" id="105219"/>
    <lineage>
        <taxon>Bacteria</taxon>
        <taxon>Pseudomonadati</taxon>
        <taxon>Pseudomonadota</taxon>
        <taxon>Betaproteobacteria</taxon>
        <taxon>Burkholderiales</taxon>
        <taxon>Burkholderiaceae</taxon>
        <taxon>Ralstonia</taxon>
    </lineage>
</organism>
<evidence type="ECO:0000313" key="5">
    <source>
        <dbReference type="Proteomes" id="UP001190452"/>
    </source>
</evidence>
<keyword evidence="2" id="KW-0456">Lyase</keyword>
<evidence type="ECO:0000313" key="2">
    <source>
        <dbReference type="EMBL" id="CAJ0680931.1"/>
    </source>
</evidence>
<dbReference type="Gene3D" id="3.40.50.880">
    <property type="match status" value="1"/>
</dbReference>
<dbReference type="InterPro" id="IPR052158">
    <property type="entry name" value="INH-QAR"/>
</dbReference>
<reference evidence="2 5" key="1">
    <citation type="submission" date="2023-07" db="EMBL/GenBank/DDBJ databases">
        <authorList>
            <person name="Peeters C."/>
        </authorList>
    </citation>
    <scope>NUCLEOTIDE SEQUENCE</scope>
    <source>
        <strain evidence="3 5">R-77569</strain>
        <strain evidence="2">R-77591</strain>
    </source>
</reference>
<dbReference type="RefSeq" id="WP_104564964.1">
    <property type="nucleotide sequence ID" value="NZ_CATVXE010000003.1"/>
</dbReference>
<accession>A0AAD2AM46</accession>
<name>A0AAD2AM46_9RALS</name>
<evidence type="ECO:0000259" key="1">
    <source>
        <dbReference type="Pfam" id="PF01965"/>
    </source>
</evidence>
<dbReference type="Pfam" id="PF01965">
    <property type="entry name" value="DJ-1_PfpI"/>
    <property type="match status" value="1"/>
</dbReference>
<dbReference type="AlphaFoldDB" id="A0AAD2AM46"/>
<gene>
    <name evidence="2" type="primary">inhA</name>
    <name evidence="3" type="ORF">R77569_04635</name>
    <name evidence="2" type="ORF">R77591_01088</name>
</gene>
<dbReference type="CDD" id="cd03139">
    <property type="entry name" value="GATase1_PfpI_2"/>
    <property type="match status" value="1"/>
</dbReference>
<dbReference type="EC" id="4.2.1.103" evidence="2"/>
<dbReference type="InterPro" id="IPR002818">
    <property type="entry name" value="DJ-1/PfpI"/>
</dbReference>
<feature type="domain" description="DJ-1/PfpI" evidence="1">
    <location>
        <begin position="8"/>
        <end position="167"/>
    </location>
</feature>
<dbReference type="InterPro" id="IPR029062">
    <property type="entry name" value="Class_I_gatase-like"/>
</dbReference>
<dbReference type="SUPFAM" id="SSF52317">
    <property type="entry name" value="Class I glutamine amidotransferase-like"/>
    <property type="match status" value="1"/>
</dbReference>
<sequence length="254" mass="26861">MTASPFIVVFALYDRVTQLDFTGPHEVFWRLPGAQCIVASARGGEIHADGGLTISNVQRLADIEHADLICVPGGFGVIEAMGDAEFVRQVRRLADGARYVTSVCTGSLVLGAAGLLRGKRAACHWAWRDLLPTFEATVDEARVVRDGNLITGGGVTAGIDMALTVMADIAGTDHAQAVQLGIEYAPAPPFDCGRPERAAAPVLHAVTERLNRLRADRYAAVQKAAQAMSMRVPADCGDNGWFSTPSPHAGPATA</sequence>
<keyword evidence="5" id="KW-1185">Reference proteome</keyword>
<evidence type="ECO:0000313" key="4">
    <source>
        <dbReference type="Proteomes" id="UP001190002"/>
    </source>
</evidence>
<dbReference type="GO" id="GO:0050549">
    <property type="term" value="F:cyclohexyl-isocyanide hydratase activity"/>
    <property type="evidence" value="ECO:0007669"/>
    <property type="project" value="UniProtKB-EC"/>
</dbReference>
<evidence type="ECO:0000313" key="3">
    <source>
        <dbReference type="EMBL" id="CAJ0896803.1"/>
    </source>
</evidence>
<protein>
    <submittedName>
        <fullName evidence="2">Isonitrile hydratase</fullName>
        <ecNumber evidence="2">4.2.1.103</ecNumber>
    </submittedName>
</protein>
<dbReference type="Proteomes" id="UP001190452">
    <property type="component" value="Unassembled WGS sequence"/>
</dbReference>
<dbReference type="EMBL" id="CATVXE010000003">
    <property type="protein sequence ID" value="CAJ0680931.1"/>
    <property type="molecule type" value="Genomic_DNA"/>
</dbReference>
<dbReference type="PANTHER" id="PTHR43130:SF2">
    <property type="entry name" value="DJ-1_PFPI DOMAIN-CONTAINING PROTEIN"/>
    <property type="match status" value="1"/>
</dbReference>
<dbReference type="Proteomes" id="UP001190002">
    <property type="component" value="Unassembled WGS sequence"/>
</dbReference>
<dbReference type="GO" id="GO:0006355">
    <property type="term" value="P:regulation of DNA-templated transcription"/>
    <property type="evidence" value="ECO:0007669"/>
    <property type="project" value="TreeGrafter"/>
</dbReference>
<dbReference type="EMBL" id="CAUDKV010000028">
    <property type="protein sequence ID" value="CAJ0896803.1"/>
    <property type="molecule type" value="Genomic_DNA"/>
</dbReference>
<proteinExistence type="predicted"/>
<dbReference type="PANTHER" id="PTHR43130">
    <property type="entry name" value="ARAC-FAMILY TRANSCRIPTIONAL REGULATOR"/>
    <property type="match status" value="1"/>
</dbReference>